<gene>
    <name evidence="1" type="ORF">FCN18_03965</name>
</gene>
<name>A0ABY2SDN4_9PSEU</name>
<evidence type="ECO:0000313" key="2">
    <source>
        <dbReference type="Proteomes" id="UP000309992"/>
    </source>
</evidence>
<comment type="caution">
    <text evidence="1">The sequence shown here is derived from an EMBL/GenBank/DDBJ whole genome shotgun (WGS) entry which is preliminary data.</text>
</comment>
<accession>A0ABY2SDN4</accession>
<proteinExistence type="predicted"/>
<sequence>MKEVYTAPALEEIGSVAEITLGQSQGSRLDADFAAGTVFGDLTFS</sequence>
<dbReference type="Proteomes" id="UP000309992">
    <property type="component" value="Unassembled WGS sequence"/>
</dbReference>
<organism evidence="1 2">
    <name type="scientific">Prauserella endophytica</name>
    <dbReference type="NCBI Taxonomy" id="1592324"/>
    <lineage>
        <taxon>Bacteria</taxon>
        <taxon>Bacillati</taxon>
        <taxon>Actinomycetota</taxon>
        <taxon>Actinomycetes</taxon>
        <taxon>Pseudonocardiales</taxon>
        <taxon>Pseudonocardiaceae</taxon>
        <taxon>Prauserella</taxon>
        <taxon>Prauserella coralliicola group</taxon>
    </lineage>
</organism>
<dbReference type="NCBIfam" id="NF033521">
    <property type="entry name" value="lasso_leader_L3"/>
    <property type="match status" value="1"/>
</dbReference>
<evidence type="ECO:0000313" key="1">
    <source>
        <dbReference type="EMBL" id="TKG73712.1"/>
    </source>
</evidence>
<reference evidence="1 2" key="1">
    <citation type="journal article" date="2015" name="Antonie Van Leeuwenhoek">
        <title>Prauserella endophytica sp. nov., an endophytic actinobacterium isolated from Tamarix taklamakanensis.</title>
        <authorList>
            <person name="Liu J.M."/>
            <person name="Habden X."/>
            <person name="Guo L."/>
            <person name="Tuo L."/>
            <person name="Jiang Z.K."/>
            <person name="Liu S.W."/>
            <person name="Liu X.F."/>
            <person name="Chen L."/>
            <person name="Li R.F."/>
            <person name="Zhang Y.Q."/>
            <person name="Sun C.H."/>
        </authorList>
    </citation>
    <scope>NUCLEOTIDE SEQUENCE [LARGE SCALE GENOMIC DNA]</scope>
    <source>
        <strain evidence="1 2">CGMCC 4.7182</strain>
    </source>
</reference>
<keyword evidence="2" id="KW-1185">Reference proteome</keyword>
<dbReference type="EMBL" id="SWMS01000001">
    <property type="protein sequence ID" value="TKG73712.1"/>
    <property type="molecule type" value="Genomic_DNA"/>
</dbReference>
<dbReference type="RefSeq" id="WP_112276666.1">
    <property type="nucleotide sequence ID" value="NZ_SWMS01000001.1"/>
</dbReference>
<protein>
    <submittedName>
        <fullName evidence="1">Lasso RiPP family leader peptide-containing protein</fullName>
    </submittedName>
</protein>